<keyword evidence="5" id="KW-0808">Transferase</keyword>
<feature type="domain" description="Histidine kinase" evidence="14">
    <location>
        <begin position="418"/>
        <end position="637"/>
    </location>
</feature>
<dbReference type="KEGG" id="saqt:GJV85_05990"/>
<dbReference type="RefSeq" id="WP_207562957.1">
    <property type="nucleotide sequence ID" value="NZ_CP046072.1"/>
</dbReference>
<evidence type="ECO:0000256" key="12">
    <source>
        <dbReference type="PROSITE-ProRule" id="PRU00169"/>
    </source>
</evidence>
<dbReference type="InterPro" id="IPR001789">
    <property type="entry name" value="Sig_transdc_resp-reg_receiver"/>
</dbReference>
<keyword evidence="4 12" id="KW-0597">Phosphoprotein</keyword>
<dbReference type="GO" id="GO:0005524">
    <property type="term" value="F:ATP binding"/>
    <property type="evidence" value="ECO:0007669"/>
    <property type="project" value="UniProtKB-KW"/>
</dbReference>
<feature type="domain" description="PAC" evidence="17">
    <location>
        <begin position="88"/>
        <end position="140"/>
    </location>
</feature>
<comment type="catalytic activity">
    <reaction evidence="1">
        <text>ATP + protein L-histidine = ADP + protein N-phospho-L-histidine.</text>
        <dbReference type="EC" id="2.7.13.3"/>
    </reaction>
</comment>
<dbReference type="PANTHER" id="PTHR43047">
    <property type="entry name" value="TWO-COMPONENT HISTIDINE PROTEIN KINASE"/>
    <property type="match status" value="1"/>
</dbReference>
<dbReference type="SMART" id="SM00091">
    <property type="entry name" value="PAS"/>
    <property type="match status" value="3"/>
</dbReference>
<dbReference type="InterPro" id="IPR003661">
    <property type="entry name" value="HisK_dim/P_dom"/>
</dbReference>
<dbReference type="CDD" id="cd00130">
    <property type="entry name" value="PAS"/>
    <property type="match status" value="3"/>
</dbReference>
<keyword evidence="11" id="KW-0472">Membrane</keyword>
<dbReference type="AlphaFoldDB" id="A0A975AZX2"/>
<dbReference type="Gene3D" id="3.30.565.10">
    <property type="entry name" value="Histidine kinase-like ATPase, C-terminal domain"/>
    <property type="match status" value="1"/>
</dbReference>
<dbReference type="InterPro" id="IPR011006">
    <property type="entry name" value="CheY-like_superfamily"/>
</dbReference>
<dbReference type="Pfam" id="PF08447">
    <property type="entry name" value="PAS_3"/>
    <property type="match status" value="1"/>
</dbReference>
<keyword evidence="19" id="KW-1185">Reference proteome</keyword>
<dbReference type="SMART" id="SM00388">
    <property type="entry name" value="HisKA"/>
    <property type="match status" value="1"/>
</dbReference>
<evidence type="ECO:0000313" key="19">
    <source>
        <dbReference type="Proteomes" id="UP000671852"/>
    </source>
</evidence>
<dbReference type="PROSITE" id="PS50113">
    <property type="entry name" value="PAC"/>
    <property type="match status" value="2"/>
</dbReference>
<reference evidence="18" key="2">
    <citation type="submission" date="2021-04" db="EMBL/GenBank/DDBJ databases">
        <title>Isolation and characterization of a novel species of the genus Sulfurimonas.</title>
        <authorList>
            <person name="Fukui M."/>
        </authorList>
    </citation>
    <scope>NUCLEOTIDE SEQUENCE</scope>
    <source>
        <strain evidence="18">H1576</strain>
    </source>
</reference>
<dbReference type="Proteomes" id="UP000671852">
    <property type="component" value="Chromosome"/>
</dbReference>
<dbReference type="SMART" id="SM00086">
    <property type="entry name" value="PAC"/>
    <property type="match status" value="3"/>
</dbReference>
<keyword evidence="6" id="KW-0812">Transmembrane</keyword>
<feature type="domain" description="PAS" evidence="16">
    <location>
        <begin position="286"/>
        <end position="341"/>
    </location>
</feature>
<keyword evidence="13" id="KW-0175">Coiled coil</keyword>
<protein>
    <recommendedName>
        <fullName evidence="3">histidine kinase</fullName>
        <ecNumber evidence="3">2.7.13.3</ecNumber>
    </recommendedName>
</protein>
<dbReference type="GO" id="GO:0000155">
    <property type="term" value="F:phosphorelay sensor kinase activity"/>
    <property type="evidence" value="ECO:0007669"/>
    <property type="project" value="InterPro"/>
</dbReference>
<dbReference type="Gene3D" id="3.30.450.20">
    <property type="entry name" value="PAS domain"/>
    <property type="match status" value="3"/>
</dbReference>
<dbReference type="InterPro" id="IPR003594">
    <property type="entry name" value="HATPase_dom"/>
</dbReference>
<dbReference type="Pfam" id="PF00072">
    <property type="entry name" value="Response_reg"/>
    <property type="match status" value="1"/>
</dbReference>
<dbReference type="Pfam" id="PF02518">
    <property type="entry name" value="HATPase_c"/>
    <property type="match status" value="1"/>
</dbReference>
<evidence type="ECO:0000313" key="18">
    <source>
        <dbReference type="EMBL" id="QSZ41674.1"/>
    </source>
</evidence>
<dbReference type="InterPro" id="IPR013655">
    <property type="entry name" value="PAS_fold_3"/>
</dbReference>
<dbReference type="EC" id="2.7.13.3" evidence="3"/>
<evidence type="ECO:0000256" key="11">
    <source>
        <dbReference type="ARBA" id="ARBA00023136"/>
    </source>
</evidence>
<name>A0A975AZX2_9BACT</name>
<evidence type="ECO:0000256" key="8">
    <source>
        <dbReference type="ARBA" id="ARBA00022777"/>
    </source>
</evidence>
<feature type="domain" description="PAS" evidence="16">
    <location>
        <begin position="29"/>
        <end position="72"/>
    </location>
</feature>
<dbReference type="PROSITE" id="PS50110">
    <property type="entry name" value="RESPONSE_REGULATORY"/>
    <property type="match status" value="1"/>
</dbReference>
<reference evidence="18" key="1">
    <citation type="submission" date="2019-11" db="EMBL/GenBank/DDBJ databases">
        <authorList>
            <person name="Kojima H."/>
        </authorList>
    </citation>
    <scope>NUCLEOTIDE SEQUENCE</scope>
    <source>
        <strain evidence="18">H1576</strain>
    </source>
</reference>
<evidence type="ECO:0000256" key="4">
    <source>
        <dbReference type="ARBA" id="ARBA00022553"/>
    </source>
</evidence>
<dbReference type="CDD" id="cd00082">
    <property type="entry name" value="HisKA"/>
    <property type="match status" value="1"/>
</dbReference>
<dbReference type="EMBL" id="CP046072">
    <property type="protein sequence ID" value="QSZ41674.1"/>
    <property type="molecule type" value="Genomic_DNA"/>
</dbReference>
<evidence type="ECO:0000256" key="6">
    <source>
        <dbReference type="ARBA" id="ARBA00022692"/>
    </source>
</evidence>
<dbReference type="InterPro" id="IPR036890">
    <property type="entry name" value="HATPase_C_sf"/>
</dbReference>
<evidence type="ECO:0000259" key="15">
    <source>
        <dbReference type="PROSITE" id="PS50110"/>
    </source>
</evidence>
<feature type="coiled-coil region" evidence="13">
    <location>
        <begin position="381"/>
        <end position="411"/>
    </location>
</feature>
<dbReference type="InterPro" id="IPR035965">
    <property type="entry name" value="PAS-like_dom_sf"/>
</dbReference>
<evidence type="ECO:0000256" key="5">
    <source>
        <dbReference type="ARBA" id="ARBA00022679"/>
    </source>
</evidence>
<dbReference type="SMART" id="SM00448">
    <property type="entry name" value="REC"/>
    <property type="match status" value="1"/>
</dbReference>
<dbReference type="SUPFAM" id="SSF47384">
    <property type="entry name" value="Homodimeric domain of signal transducing histidine kinase"/>
    <property type="match status" value="1"/>
</dbReference>
<dbReference type="GO" id="GO:0016020">
    <property type="term" value="C:membrane"/>
    <property type="evidence" value="ECO:0007669"/>
    <property type="project" value="UniProtKB-SubCell"/>
</dbReference>
<evidence type="ECO:0000256" key="3">
    <source>
        <dbReference type="ARBA" id="ARBA00012438"/>
    </source>
</evidence>
<evidence type="ECO:0000256" key="13">
    <source>
        <dbReference type="SAM" id="Coils"/>
    </source>
</evidence>
<dbReference type="Gene3D" id="3.40.50.2300">
    <property type="match status" value="1"/>
</dbReference>
<dbReference type="InterPro" id="IPR001610">
    <property type="entry name" value="PAC"/>
</dbReference>
<feature type="domain" description="PAC" evidence="17">
    <location>
        <begin position="343"/>
        <end position="393"/>
    </location>
</feature>
<dbReference type="SUPFAM" id="SSF55874">
    <property type="entry name" value="ATPase domain of HSP90 chaperone/DNA topoisomerase II/histidine kinase"/>
    <property type="match status" value="1"/>
</dbReference>
<dbReference type="InterPro" id="IPR000014">
    <property type="entry name" value="PAS"/>
</dbReference>
<dbReference type="SMART" id="SM00387">
    <property type="entry name" value="HATPase_c"/>
    <property type="match status" value="1"/>
</dbReference>
<feature type="domain" description="PAS" evidence="16">
    <location>
        <begin position="141"/>
        <end position="184"/>
    </location>
</feature>
<keyword evidence="8" id="KW-0418">Kinase</keyword>
<dbReference type="SUPFAM" id="SSF52172">
    <property type="entry name" value="CheY-like"/>
    <property type="match status" value="1"/>
</dbReference>
<feature type="modified residue" description="4-aspartylphosphate" evidence="12">
    <location>
        <position position="711"/>
    </location>
</feature>
<dbReference type="CDD" id="cd16922">
    <property type="entry name" value="HATPase_EvgS-ArcB-TorS-like"/>
    <property type="match status" value="1"/>
</dbReference>
<sequence>MMDAVNSYIEMVNSPLFTDGPIVVFIWENSDGWPVVEVSPNIKRLYGYAPEKYVSGRIAFANQIHPDDLSQVFSEVTIASSDTQNSFSHKPYRYQTSDGTYRWVSDTTTILRDENGNITHYVGYLTDITQYVNTQNLLEEKEAWFKNLFEISPVGISLNKISGEFVQINSALHNMCGYSHDEFVKLSYWDITPISYLEEEEKQLYHIKTKGRYGPYKKEYIHKDGHYINVLLNGIVTTDSSGNQYIWSLIQDITELTQANEKAKKNSRQFQTLFEKANSGIFIIKDGVFSMCNPKLLEMIGMKRSELIGKSPSFISPEIQPDGINSDEKAALLIQSVIEGKPQVFEWQHLKGDGSFLEVEVNVSYIQSDDDAYILGFWRDIAENKAARKKLEELNKRLTAEKEKAEFANEAKSRFLANMSHEIRTPMNGILGFIDVLEKEEMDEKRQNYFKHIQSSSQLLLSIINDILDFSKLESGKLLIELSAVDSKELFESVIETYQNICHDKEITFKYSIANNLPTKVMTDIVRVKQIMFNLLSNAVKFTPKNGEISFNISYNADNETLSCSVIDNGVGIDSKNINKIFKAFEQEDASTTRKYGGTGLGLAICSSLTEMLGGKLTVSSRLNEGSHFSFFIKAKSGNDFINSDKKDTSSKRNKNSIQNAKILIVEDNITNQMLLSLYIDEIGLKYDVAADGFEALKQFKKNSYDLILMDENMPNMNGVDATKAIRALERSQELYPTIIVAVTANALSGDRQRFISAGMDDYISKPYSEADIEEIIYKYIG</sequence>
<evidence type="ECO:0000256" key="2">
    <source>
        <dbReference type="ARBA" id="ARBA00004370"/>
    </source>
</evidence>
<dbReference type="InterPro" id="IPR005467">
    <property type="entry name" value="His_kinase_dom"/>
</dbReference>
<dbReference type="PROSITE" id="PS50112">
    <property type="entry name" value="PAS"/>
    <property type="match status" value="3"/>
</dbReference>
<evidence type="ECO:0000256" key="1">
    <source>
        <dbReference type="ARBA" id="ARBA00000085"/>
    </source>
</evidence>
<evidence type="ECO:0000256" key="10">
    <source>
        <dbReference type="ARBA" id="ARBA00022989"/>
    </source>
</evidence>
<evidence type="ECO:0000259" key="16">
    <source>
        <dbReference type="PROSITE" id="PS50112"/>
    </source>
</evidence>
<feature type="domain" description="Response regulatory" evidence="15">
    <location>
        <begin position="662"/>
        <end position="781"/>
    </location>
</feature>
<keyword evidence="9" id="KW-0067">ATP-binding</keyword>
<evidence type="ECO:0000256" key="9">
    <source>
        <dbReference type="ARBA" id="ARBA00022840"/>
    </source>
</evidence>
<comment type="subcellular location">
    <subcellularLocation>
        <location evidence="2">Membrane</location>
    </subcellularLocation>
</comment>
<dbReference type="PRINTS" id="PR00344">
    <property type="entry name" value="BCTRLSENSOR"/>
</dbReference>
<dbReference type="NCBIfam" id="TIGR00229">
    <property type="entry name" value="sensory_box"/>
    <property type="match status" value="3"/>
</dbReference>
<dbReference type="Gene3D" id="1.10.287.130">
    <property type="match status" value="1"/>
</dbReference>
<keyword evidence="10" id="KW-1133">Transmembrane helix</keyword>
<dbReference type="Pfam" id="PF13426">
    <property type="entry name" value="PAS_9"/>
    <property type="match status" value="2"/>
</dbReference>
<dbReference type="InterPro" id="IPR000700">
    <property type="entry name" value="PAS-assoc_C"/>
</dbReference>
<accession>A0A975AZX2</accession>
<dbReference type="SUPFAM" id="SSF55785">
    <property type="entry name" value="PYP-like sensor domain (PAS domain)"/>
    <property type="match status" value="3"/>
</dbReference>
<dbReference type="InterPro" id="IPR004358">
    <property type="entry name" value="Sig_transdc_His_kin-like_C"/>
</dbReference>
<keyword evidence="7" id="KW-0547">Nucleotide-binding</keyword>
<proteinExistence type="predicted"/>
<evidence type="ECO:0000256" key="7">
    <source>
        <dbReference type="ARBA" id="ARBA00022741"/>
    </source>
</evidence>
<evidence type="ECO:0000259" key="14">
    <source>
        <dbReference type="PROSITE" id="PS50109"/>
    </source>
</evidence>
<dbReference type="Pfam" id="PF00512">
    <property type="entry name" value="HisKA"/>
    <property type="match status" value="1"/>
</dbReference>
<organism evidence="18 19">
    <name type="scientific">Sulfurimonas aquatica</name>
    <dbReference type="NCBI Taxonomy" id="2672570"/>
    <lineage>
        <taxon>Bacteria</taxon>
        <taxon>Pseudomonadati</taxon>
        <taxon>Campylobacterota</taxon>
        <taxon>Epsilonproteobacteria</taxon>
        <taxon>Campylobacterales</taxon>
        <taxon>Sulfurimonadaceae</taxon>
        <taxon>Sulfurimonas</taxon>
    </lineage>
</organism>
<dbReference type="PROSITE" id="PS50109">
    <property type="entry name" value="HIS_KIN"/>
    <property type="match status" value="1"/>
</dbReference>
<dbReference type="InterPro" id="IPR036097">
    <property type="entry name" value="HisK_dim/P_sf"/>
</dbReference>
<evidence type="ECO:0000259" key="17">
    <source>
        <dbReference type="PROSITE" id="PS50113"/>
    </source>
</evidence>
<dbReference type="CDD" id="cd17546">
    <property type="entry name" value="REC_hyHK_CKI1_RcsC-like"/>
    <property type="match status" value="1"/>
</dbReference>
<dbReference type="FunFam" id="3.30.565.10:FF:000010">
    <property type="entry name" value="Sensor histidine kinase RcsC"/>
    <property type="match status" value="1"/>
</dbReference>
<gene>
    <name evidence="18" type="ORF">GJV85_05990</name>
</gene>
<dbReference type="FunFam" id="1.10.287.130:FF:000004">
    <property type="entry name" value="Ethylene receptor 1"/>
    <property type="match status" value="1"/>
</dbReference>